<dbReference type="EMBL" id="LHPF02000009">
    <property type="protein sequence ID" value="PSC72922.1"/>
    <property type="molecule type" value="Genomic_DNA"/>
</dbReference>
<dbReference type="InterPro" id="IPR006843">
    <property type="entry name" value="PAP/fibrillin_dom"/>
</dbReference>
<dbReference type="OrthoDB" id="348976at2759"/>
<sequence>MAASLPSHAILAAAAGASCISSGRRAAQAAPALRRPALCQRRRLAAAAAPAAAATALLEPASIKIVKLDRKLERAQQTLLGVIAGVEGRGKGGLTPEQQAAFDEAVAILEADGGVEAPTTSPLLDGRWALLFTSRPGTASPIQRTFTAVDSVSVYQDIEVGDECEQARVSQVVDFGSAVGFLRVEAEANTDSRPLPGFTPRVGQGLPFGIMGKSSTGPPARPDMRVGFQFDRAAFTLKALPFKIPYPVPFKLLGDERKGWIDVTYLSPDGRLRLSRGNKGTLFVLQKEVAPRDRLLAALAARGGRDDDEIEALAEEVAASGEGVPRPAASPLAAGKWRLLWTRQGQTANPLQKALANQVENFQLISEDGGRLENLVCLLPGLRVRASAACGPEEGDSRTRVDIDEVTLEVGPAKLPLPIRTYGRGFVEWLHLDQELRVTRGNKGSLFIHVRDDA</sequence>
<protein>
    <submittedName>
        <fullName evidence="4">Plastid-lipid-associated chloroplastic isoform X1</fullName>
    </submittedName>
</protein>
<evidence type="ECO:0000256" key="2">
    <source>
        <dbReference type="ARBA" id="ARBA00022640"/>
    </source>
</evidence>
<comment type="caution">
    <text evidence="4">The sequence shown here is derived from an EMBL/GenBank/DDBJ whole genome shotgun (WGS) entry which is preliminary data.</text>
</comment>
<evidence type="ECO:0000259" key="3">
    <source>
        <dbReference type="Pfam" id="PF04755"/>
    </source>
</evidence>
<dbReference type="STRING" id="554055.A0A2P6VFQ7"/>
<evidence type="ECO:0000313" key="4">
    <source>
        <dbReference type="EMBL" id="PSC72922.1"/>
    </source>
</evidence>
<dbReference type="Pfam" id="PF04755">
    <property type="entry name" value="PAP_fibrillin"/>
    <property type="match status" value="3"/>
</dbReference>
<evidence type="ECO:0000313" key="5">
    <source>
        <dbReference type="Proteomes" id="UP000239649"/>
    </source>
</evidence>
<proteinExistence type="predicted"/>
<reference evidence="4 5" key="1">
    <citation type="journal article" date="2018" name="Plant J.">
        <title>Genome sequences of Chlorella sorokiniana UTEX 1602 and Micractinium conductrix SAG 241.80: implications to maltose excretion by a green alga.</title>
        <authorList>
            <person name="Arriola M.B."/>
            <person name="Velmurugan N."/>
            <person name="Zhang Y."/>
            <person name="Plunkett M.H."/>
            <person name="Hondzo H."/>
            <person name="Barney B.M."/>
        </authorList>
    </citation>
    <scope>NUCLEOTIDE SEQUENCE [LARGE SCALE GENOMIC DNA]</scope>
    <source>
        <strain evidence="4 5">SAG 241.80</strain>
    </source>
</reference>
<feature type="domain" description="Plastid lipid-associated protein/fibrillin conserved" evidence="3">
    <location>
        <begin position="74"/>
        <end position="188"/>
    </location>
</feature>
<dbReference type="AlphaFoldDB" id="A0A2P6VFQ7"/>
<dbReference type="GO" id="GO:0009536">
    <property type="term" value="C:plastid"/>
    <property type="evidence" value="ECO:0007669"/>
    <property type="project" value="UniProtKB-SubCell"/>
</dbReference>
<keyword evidence="2" id="KW-0934">Plastid</keyword>
<feature type="domain" description="Plastid lipid-associated protein/fibrillin conserved" evidence="3">
    <location>
        <begin position="243"/>
        <end position="285"/>
    </location>
</feature>
<dbReference type="Proteomes" id="UP000239649">
    <property type="component" value="Unassembled WGS sequence"/>
</dbReference>
<comment type="subcellular location">
    <subcellularLocation>
        <location evidence="1">Plastid</location>
    </subcellularLocation>
</comment>
<dbReference type="InterPro" id="IPR039633">
    <property type="entry name" value="PAP"/>
</dbReference>
<name>A0A2P6VFQ7_9CHLO</name>
<organism evidence="4 5">
    <name type="scientific">Micractinium conductrix</name>
    <dbReference type="NCBI Taxonomy" id="554055"/>
    <lineage>
        <taxon>Eukaryota</taxon>
        <taxon>Viridiplantae</taxon>
        <taxon>Chlorophyta</taxon>
        <taxon>core chlorophytes</taxon>
        <taxon>Trebouxiophyceae</taxon>
        <taxon>Chlorellales</taxon>
        <taxon>Chlorellaceae</taxon>
        <taxon>Chlorella clade</taxon>
        <taxon>Micractinium</taxon>
    </lineage>
</organism>
<dbReference type="PANTHER" id="PTHR31906">
    <property type="entry name" value="PLASTID-LIPID-ASSOCIATED PROTEIN 4, CHLOROPLASTIC-RELATED"/>
    <property type="match status" value="1"/>
</dbReference>
<feature type="domain" description="Plastid lipid-associated protein/fibrillin conserved" evidence="3">
    <location>
        <begin position="305"/>
        <end position="448"/>
    </location>
</feature>
<evidence type="ECO:0000256" key="1">
    <source>
        <dbReference type="ARBA" id="ARBA00004474"/>
    </source>
</evidence>
<keyword evidence="5" id="KW-1185">Reference proteome</keyword>
<gene>
    <name evidence="4" type="ORF">C2E20_3956</name>
</gene>
<accession>A0A2P6VFQ7</accession>